<dbReference type="Proteomes" id="UP000027195">
    <property type="component" value="Unassembled WGS sequence"/>
</dbReference>
<evidence type="ECO:0000313" key="2">
    <source>
        <dbReference type="Proteomes" id="UP000027195"/>
    </source>
</evidence>
<keyword evidence="2" id="KW-1185">Reference proteome</keyword>
<dbReference type="InParanoid" id="A0A067M6B1"/>
<dbReference type="STRING" id="930990.A0A067M6B1"/>
<dbReference type="AlphaFoldDB" id="A0A067M6B1"/>
<proteinExistence type="predicted"/>
<name>A0A067M6B1_BOTB1</name>
<feature type="non-terminal residue" evidence="1">
    <location>
        <position position="208"/>
    </location>
</feature>
<dbReference type="OrthoDB" id="3251181at2759"/>
<dbReference type="HOGENOM" id="CLU_078575_0_1_1"/>
<protein>
    <submittedName>
        <fullName evidence="1">Uncharacterized protein</fullName>
    </submittedName>
</protein>
<reference evidence="2" key="1">
    <citation type="journal article" date="2014" name="Proc. Natl. Acad. Sci. U.S.A.">
        <title>Extensive sampling of basidiomycete genomes demonstrates inadequacy of the white-rot/brown-rot paradigm for wood decay fungi.</title>
        <authorList>
            <person name="Riley R."/>
            <person name="Salamov A.A."/>
            <person name="Brown D.W."/>
            <person name="Nagy L.G."/>
            <person name="Floudas D."/>
            <person name="Held B.W."/>
            <person name="Levasseur A."/>
            <person name="Lombard V."/>
            <person name="Morin E."/>
            <person name="Otillar R."/>
            <person name="Lindquist E.A."/>
            <person name="Sun H."/>
            <person name="LaButti K.M."/>
            <person name="Schmutz J."/>
            <person name="Jabbour D."/>
            <person name="Luo H."/>
            <person name="Baker S.E."/>
            <person name="Pisabarro A.G."/>
            <person name="Walton J.D."/>
            <person name="Blanchette R.A."/>
            <person name="Henrissat B."/>
            <person name="Martin F."/>
            <person name="Cullen D."/>
            <person name="Hibbett D.S."/>
            <person name="Grigoriev I.V."/>
        </authorList>
    </citation>
    <scope>NUCLEOTIDE SEQUENCE [LARGE SCALE GENOMIC DNA]</scope>
    <source>
        <strain evidence="2">FD-172 SS1</strain>
    </source>
</reference>
<dbReference type="EMBL" id="KL198059">
    <property type="protein sequence ID" value="KDQ11298.1"/>
    <property type="molecule type" value="Genomic_DNA"/>
</dbReference>
<organism evidence="1 2">
    <name type="scientific">Botryobasidium botryosum (strain FD-172 SS1)</name>
    <dbReference type="NCBI Taxonomy" id="930990"/>
    <lineage>
        <taxon>Eukaryota</taxon>
        <taxon>Fungi</taxon>
        <taxon>Dikarya</taxon>
        <taxon>Basidiomycota</taxon>
        <taxon>Agaricomycotina</taxon>
        <taxon>Agaricomycetes</taxon>
        <taxon>Cantharellales</taxon>
        <taxon>Botryobasidiaceae</taxon>
        <taxon>Botryobasidium</taxon>
    </lineage>
</organism>
<accession>A0A067M6B1</accession>
<evidence type="ECO:0000313" key="1">
    <source>
        <dbReference type="EMBL" id="KDQ11298.1"/>
    </source>
</evidence>
<feature type="non-terminal residue" evidence="1">
    <location>
        <position position="1"/>
    </location>
</feature>
<gene>
    <name evidence="1" type="ORF">BOTBODRAFT_82130</name>
</gene>
<sequence>TESLSIPKLLPDGSNWILYKTQLLYALESKGCADHVTDAKLSPPPAVLHIPADDSTTLSETHARENREAKADLAKFNEKAGTTKLLITGMLPEGLHLRAMAHKTALAMWEFLVGEFESRTMLARVHTRRRLTELRCPEKGNVRTHLDEMFRLTQELAAMVIDIYDSGTSVHLSPYCSDFVTFASIPPRTIHAAGDHTFTAVGRGDMYV</sequence>
<dbReference type="Pfam" id="PF14223">
    <property type="entry name" value="Retrotran_gag_2"/>
    <property type="match status" value="1"/>
</dbReference>